<evidence type="ECO:0000313" key="9">
    <source>
        <dbReference type="Proteomes" id="UP000053780"/>
    </source>
</evidence>
<reference evidence="8 9" key="1">
    <citation type="journal article" date="2013" name="BMC Genomics">
        <title>Genome sequencing and comparative genomics of honey bee microsporidia, Nosema apis reveal novel insights into host-parasite interactions.</title>
        <authorList>
            <person name="Chen Yp."/>
            <person name="Pettis J.S."/>
            <person name="Zhao Y."/>
            <person name="Liu X."/>
            <person name="Tallon L.J."/>
            <person name="Sadzewicz L.D."/>
            <person name="Li R."/>
            <person name="Zheng H."/>
            <person name="Huang S."/>
            <person name="Zhang X."/>
            <person name="Hamilton M.C."/>
            <person name="Pernal S.F."/>
            <person name="Melathopoulos A.P."/>
            <person name="Yan X."/>
            <person name="Evans J.D."/>
        </authorList>
    </citation>
    <scope>NUCLEOTIDE SEQUENCE [LARGE SCALE GENOMIC DNA]</scope>
    <source>
        <strain evidence="8 9">BRL 01</strain>
    </source>
</reference>
<dbReference type="EMBL" id="KE646870">
    <property type="protein sequence ID" value="EQB62360.1"/>
    <property type="molecule type" value="Genomic_DNA"/>
</dbReference>
<dbReference type="Pfam" id="PF00924">
    <property type="entry name" value="MS_channel_2nd"/>
    <property type="match status" value="1"/>
</dbReference>
<keyword evidence="4 6" id="KW-1133">Transmembrane helix</keyword>
<keyword evidence="9" id="KW-1185">Reference proteome</keyword>
<feature type="domain" description="Mechanosensitive ion channel MscS" evidence="7">
    <location>
        <begin position="32"/>
        <end position="96"/>
    </location>
</feature>
<evidence type="ECO:0000256" key="5">
    <source>
        <dbReference type="ARBA" id="ARBA00023136"/>
    </source>
</evidence>
<dbReference type="InterPro" id="IPR006685">
    <property type="entry name" value="MscS_channel_2nd"/>
</dbReference>
<dbReference type="SUPFAM" id="SSF50182">
    <property type="entry name" value="Sm-like ribonucleoproteins"/>
    <property type="match status" value="1"/>
</dbReference>
<sequence>MSILGNTKHLTAIFTIITGCFFSLSFVFGPVIGDLFKSIIFIFLVKPFEVGDIIEFDGLTYVVEEPGLMYSTLKHDSLMTIVHNNKIMDKNIINYRISEFIEKNYEFRFNIYFYKNNINIIKQSIKKLLRKYSYTFEEKFFLNNIHLLDNNNIIVCIKVKAHLHSVNYEEEIDKFGIELSQLINNIINLDQENTNINLTKMSNSNILNIDENKENMIVNDNLITSELKNEDLKKLMKK</sequence>
<organism evidence="8 9">
    <name type="scientific">Vairimorpha apis BRL 01</name>
    <dbReference type="NCBI Taxonomy" id="1037528"/>
    <lineage>
        <taxon>Eukaryota</taxon>
        <taxon>Fungi</taxon>
        <taxon>Fungi incertae sedis</taxon>
        <taxon>Microsporidia</taxon>
        <taxon>Nosematidae</taxon>
        <taxon>Vairimorpha</taxon>
    </lineage>
</organism>
<evidence type="ECO:0000256" key="1">
    <source>
        <dbReference type="ARBA" id="ARBA00004141"/>
    </source>
</evidence>
<evidence type="ECO:0000256" key="6">
    <source>
        <dbReference type="SAM" id="Phobius"/>
    </source>
</evidence>
<keyword evidence="3 6" id="KW-0812">Transmembrane</keyword>
<evidence type="ECO:0000313" key="8">
    <source>
        <dbReference type="EMBL" id="EQB62360.1"/>
    </source>
</evidence>
<proteinExistence type="inferred from homology"/>
<comment type="subcellular location">
    <subcellularLocation>
        <location evidence="1">Membrane</location>
        <topology evidence="1">Multi-pass membrane protein</topology>
    </subcellularLocation>
</comment>
<dbReference type="PANTHER" id="PTHR31618">
    <property type="entry name" value="MECHANOSENSITIVE ION CHANNEL PROTEIN 5"/>
    <property type="match status" value="1"/>
</dbReference>
<dbReference type="Gene3D" id="2.30.30.60">
    <property type="match status" value="1"/>
</dbReference>
<dbReference type="OrthoDB" id="544685at2759"/>
<dbReference type="InterPro" id="IPR016688">
    <property type="entry name" value="MscS-like_plants/fungi"/>
</dbReference>
<name>T0MMZ2_9MICR</name>
<dbReference type="InterPro" id="IPR023408">
    <property type="entry name" value="MscS_beta-dom_sf"/>
</dbReference>
<gene>
    <name evidence="8" type="ORF">NAPIS_ORF00075</name>
</gene>
<dbReference type="HOGENOM" id="CLU_1166124_0_0_1"/>
<dbReference type="InterPro" id="IPR010920">
    <property type="entry name" value="LSM_dom_sf"/>
</dbReference>
<protein>
    <submittedName>
        <fullName evidence="8">Small-conductance mechanosensitive channel protein</fullName>
    </submittedName>
</protein>
<evidence type="ECO:0000256" key="4">
    <source>
        <dbReference type="ARBA" id="ARBA00022989"/>
    </source>
</evidence>
<dbReference type="AlphaFoldDB" id="T0MMZ2"/>
<dbReference type="GO" id="GO:0005886">
    <property type="term" value="C:plasma membrane"/>
    <property type="evidence" value="ECO:0007669"/>
    <property type="project" value="TreeGrafter"/>
</dbReference>
<dbReference type="GO" id="GO:0008381">
    <property type="term" value="F:mechanosensitive monoatomic ion channel activity"/>
    <property type="evidence" value="ECO:0007669"/>
    <property type="project" value="TreeGrafter"/>
</dbReference>
<evidence type="ECO:0000256" key="2">
    <source>
        <dbReference type="ARBA" id="ARBA00008017"/>
    </source>
</evidence>
<comment type="similarity">
    <text evidence="2">Belongs to the MscS (TC 1.A.23) family.</text>
</comment>
<keyword evidence="5 6" id="KW-0472">Membrane</keyword>
<dbReference type="VEuPathDB" id="MicrosporidiaDB:NAPIS_ORF00075"/>
<accession>T0MMZ2</accession>
<evidence type="ECO:0000259" key="7">
    <source>
        <dbReference type="Pfam" id="PF00924"/>
    </source>
</evidence>
<dbReference type="GO" id="GO:0006820">
    <property type="term" value="P:monoatomic anion transport"/>
    <property type="evidence" value="ECO:0007669"/>
    <property type="project" value="TreeGrafter"/>
</dbReference>
<evidence type="ECO:0000256" key="3">
    <source>
        <dbReference type="ARBA" id="ARBA00022692"/>
    </source>
</evidence>
<dbReference type="PANTHER" id="PTHR31618:SF1">
    <property type="entry name" value="EF-HAND DOMAIN-CONTAINING PROTEIN"/>
    <property type="match status" value="1"/>
</dbReference>
<feature type="transmembrane region" description="Helical" evidence="6">
    <location>
        <begin position="12"/>
        <end position="36"/>
    </location>
</feature>
<dbReference type="Proteomes" id="UP000053780">
    <property type="component" value="Unassembled WGS sequence"/>
</dbReference>